<keyword evidence="8" id="KW-0804">Transcription</keyword>
<protein>
    <recommendedName>
        <fullName evidence="12">C2H2-type domain-containing protein</fullName>
    </recommendedName>
</protein>
<feature type="compositionally biased region" description="Basic and acidic residues" evidence="11">
    <location>
        <begin position="368"/>
        <end position="377"/>
    </location>
</feature>
<dbReference type="AlphaFoldDB" id="A0AAD2HXC7"/>
<evidence type="ECO:0000256" key="3">
    <source>
        <dbReference type="ARBA" id="ARBA00022723"/>
    </source>
</evidence>
<dbReference type="PROSITE" id="PS50157">
    <property type="entry name" value="ZINC_FINGER_C2H2_2"/>
    <property type="match status" value="2"/>
</dbReference>
<comment type="similarity">
    <text evidence="2">Belongs to the krueppel C2H2-type zinc-finger protein family.</text>
</comment>
<keyword evidence="14" id="KW-1185">Reference proteome</keyword>
<feature type="domain" description="C2H2-type" evidence="12">
    <location>
        <begin position="251"/>
        <end position="280"/>
    </location>
</feature>
<dbReference type="PANTHER" id="PTHR14003">
    <property type="entry name" value="TRANSCRIPTIONAL REPRESSOR PROTEIN YY"/>
    <property type="match status" value="1"/>
</dbReference>
<evidence type="ECO:0000259" key="12">
    <source>
        <dbReference type="PROSITE" id="PS50157"/>
    </source>
</evidence>
<feature type="domain" description="C2H2-type" evidence="12">
    <location>
        <begin position="223"/>
        <end position="250"/>
    </location>
</feature>
<keyword evidence="7" id="KW-0805">Transcription regulation</keyword>
<keyword evidence="4" id="KW-0677">Repeat</keyword>
<evidence type="ECO:0000256" key="4">
    <source>
        <dbReference type="ARBA" id="ARBA00022737"/>
    </source>
</evidence>
<dbReference type="PROSITE" id="PS00028">
    <property type="entry name" value="ZINC_FINGER_C2H2_1"/>
    <property type="match status" value="2"/>
</dbReference>
<organism evidence="13 14">
    <name type="scientific">Mycena citricolor</name>
    <dbReference type="NCBI Taxonomy" id="2018698"/>
    <lineage>
        <taxon>Eukaryota</taxon>
        <taxon>Fungi</taxon>
        <taxon>Dikarya</taxon>
        <taxon>Basidiomycota</taxon>
        <taxon>Agaricomycotina</taxon>
        <taxon>Agaricomycetes</taxon>
        <taxon>Agaricomycetidae</taxon>
        <taxon>Agaricales</taxon>
        <taxon>Marasmiineae</taxon>
        <taxon>Mycenaceae</taxon>
        <taxon>Mycena</taxon>
    </lineage>
</organism>
<evidence type="ECO:0000256" key="11">
    <source>
        <dbReference type="SAM" id="MobiDB-lite"/>
    </source>
</evidence>
<evidence type="ECO:0000256" key="7">
    <source>
        <dbReference type="ARBA" id="ARBA00023015"/>
    </source>
</evidence>
<dbReference type="FunFam" id="3.30.160.60:FF:000193">
    <property type="entry name" value="Zinc finger protein 300"/>
    <property type="match status" value="1"/>
</dbReference>
<evidence type="ECO:0000256" key="2">
    <source>
        <dbReference type="ARBA" id="ARBA00006991"/>
    </source>
</evidence>
<proteinExistence type="inferred from homology"/>
<evidence type="ECO:0000256" key="10">
    <source>
        <dbReference type="PROSITE-ProRule" id="PRU00042"/>
    </source>
</evidence>
<evidence type="ECO:0000256" key="1">
    <source>
        <dbReference type="ARBA" id="ARBA00004123"/>
    </source>
</evidence>
<comment type="caution">
    <text evidence="13">The sequence shown here is derived from an EMBL/GenBank/DDBJ whole genome shotgun (WGS) entry which is preliminary data.</text>
</comment>
<dbReference type="Pfam" id="PF00096">
    <property type="entry name" value="zf-C2H2"/>
    <property type="match status" value="2"/>
</dbReference>
<comment type="subcellular location">
    <subcellularLocation>
        <location evidence="1">Nucleus</location>
    </subcellularLocation>
</comment>
<dbReference type="SUPFAM" id="SSF57667">
    <property type="entry name" value="beta-beta-alpha zinc fingers"/>
    <property type="match status" value="1"/>
</dbReference>
<dbReference type="GO" id="GO:0000981">
    <property type="term" value="F:DNA-binding transcription factor activity, RNA polymerase II-specific"/>
    <property type="evidence" value="ECO:0007669"/>
    <property type="project" value="TreeGrafter"/>
</dbReference>
<dbReference type="GO" id="GO:0005667">
    <property type="term" value="C:transcription regulator complex"/>
    <property type="evidence" value="ECO:0007669"/>
    <property type="project" value="TreeGrafter"/>
</dbReference>
<keyword evidence="3" id="KW-0479">Metal-binding</keyword>
<keyword evidence="6" id="KW-0862">Zinc</keyword>
<evidence type="ECO:0000313" key="14">
    <source>
        <dbReference type="Proteomes" id="UP001295794"/>
    </source>
</evidence>
<dbReference type="InterPro" id="IPR013087">
    <property type="entry name" value="Znf_C2H2_type"/>
</dbReference>
<evidence type="ECO:0000313" key="13">
    <source>
        <dbReference type="EMBL" id="CAK5283567.1"/>
    </source>
</evidence>
<dbReference type="Proteomes" id="UP001295794">
    <property type="component" value="Unassembled WGS sequence"/>
</dbReference>
<dbReference type="GO" id="GO:0000785">
    <property type="term" value="C:chromatin"/>
    <property type="evidence" value="ECO:0007669"/>
    <property type="project" value="TreeGrafter"/>
</dbReference>
<keyword evidence="9" id="KW-0539">Nucleus</keyword>
<dbReference type="PANTHER" id="PTHR14003:SF20">
    <property type="entry name" value="FINGER DOMAIN PROTEIN, PUTATIVE (AFU_ORTHOLOGUE AFUA_4G10380)-RELATED"/>
    <property type="match status" value="1"/>
</dbReference>
<feature type="region of interest" description="Disordered" evidence="11">
    <location>
        <begin position="301"/>
        <end position="377"/>
    </location>
</feature>
<feature type="compositionally biased region" description="Low complexity" evidence="11">
    <location>
        <begin position="318"/>
        <end position="331"/>
    </location>
</feature>
<dbReference type="GO" id="GO:0008270">
    <property type="term" value="F:zinc ion binding"/>
    <property type="evidence" value="ECO:0007669"/>
    <property type="project" value="UniProtKB-KW"/>
</dbReference>
<dbReference type="SMART" id="SM00355">
    <property type="entry name" value="ZnF_C2H2"/>
    <property type="match status" value="2"/>
</dbReference>
<dbReference type="GO" id="GO:0031519">
    <property type="term" value="C:PcG protein complex"/>
    <property type="evidence" value="ECO:0007669"/>
    <property type="project" value="TreeGrafter"/>
</dbReference>
<keyword evidence="5 10" id="KW-0863">Zinc-finger</keyword>
<accession>A0AAD2HXC7</accession>
<evidence type="ECO:0000256" key="5">
    <source>
        <dbReference type="ARBA" id="ARBA00022771"/>
    </source>
</evidence>
<evidence type="ECO:0000256" key="9">
    <source>
        <dbReference type="ARBA" id="ARBA00023242"/>
    </source>
</evidence>
<reference evidence="13" key="1">
    <citation type="submission" date="2023-11" db="EMBL/GenBank/DDBJ databases">
        <authorList>
            <person name="De Vega J J."/>
            <person name="De Vega J J."/>
        </authorList>
    </citation>
    <scope>NUCLEOTIDE SEQUENCE</scope>
</reference>
<dbReference type="FunFam" id="3.30.160.60:FF:000446">
    <property type="entry name" value="Zinc finger protein"/>
    <property type="match status" value="1"/>
</dbReference>
<feature type="region of interest" description="Disordered" evidence="11">
    <location>
        <begin position="123"/>
        <end position="152"/>
    </location>
</feature>
<sequence>MSAARSASPKMPVLPGIQEMFPEHQFGVDVGRYSHPHPRSHPQTLLPHSHSTCACQSSTCPCAYPHATLGQGGCDGHHQHHHFAPPQPHPFAPTCKPTRGSGTSPLLLPPPAPLQLHENLLRTSEPQPTDHGDTSHHRAAPMSPPITDNQNSKMRTRFIFSALSSAPAKRARADSASGSSAYLQRLATRRRGRQLEEDEFEVEGEAEVDEGVEDELEMRSRKHVCDICGKRFNRPSSLRIHVNTHTGEMPFTCPYPRCGRAFNVNSNMRRHYRNHSASEPTTSPRPSPYQIPYLESQQANPRPLALAPDPHRSPTPPGSTWSGSSASSPETPLTPLDHGSGNAAKIALGRTALWPDSEASELGVGRYSESDVRSMPR</sequence>
<gene>
    <name evidence="13" type="ORF">MYCIT1_LOCUS36191</name>
</gene>
<dbReference type="GO" id="GO:0000978">
    <property type="term" value="F:RNA polymerase II cis-regulatory region sequence-specific DNA binding"/>
    <property type="evidence" value="ECO:0007669"/>
    <property type="project" value="TreeGrafter"/>
</dbReference>
<name>A0AAD2HXC7_9AGAR</name>
<dbReference type="EMBL" id="CAVNYO010000468">
    <property type="protein sequence ID" value="CAK5283567.1"/>
    <property type="molecule type" value="Genomic_DNA"/>
</dbReference>
<feature type="region of interest" description="Disordered" evidence="11">
    <location>
        <begin position="273"/>
        <end position="292"/>
    </location>
</feature>
<evidence type="ECO:0000256" key="6">
    <source>
        <dbReference type="ARBA" id="ARBA00022833"/>
    </source>
</evidence>
<evidence type="ECO:0000256" key="8">
    <source>
        <dbReference type="ARBA" id="ARBA00023163"/>
    </source>
</evidence>
<dbReference type="Gene3D" id="3.30.160.60">
    <property type="entry name" value="Classic Zinc Finger"/>
    <property type="match status" value="2"/>
</dbReference>
<dbReference type="InterPro" id="IPR036236">
    <property type="entry name" value="Znf_C2H2_sf"/>
</dbReference>